<name>A0ABY4E9D8_VITST</name>
<dbReference type="PANTHER" id="PTHR40590:SF1">
    <property type="entry name" value="CYTOPLASMIC PROTEIN"/>
    <property type="match status" value="1"/>
</dbReference>
<reference evidence="1" key="1">
    <citation type="submission" date="2021-12" db="EMBL/GenBank/DDBJ databases">
        <authorList>
            <person name="Veyrier F.J."/>
        </authorList>
    </citation>
    <scope>NUCLEOTIDE SEQUENCE</scope>
    <source>
        <strain evidence="1">SAG 1488-6</strain>
    </source>
</reference>
<organism evidence="1 2">
    <name type="scientific">Vitreoscilla stercoraria</name>
    <dbReference type="NCBI Taxonomy" id="61"/>
    <lineage>
        <taxon>Bacteria</taxon>
        <taxon>Pseudomonadati</taxon>
        <taxon>Pseudomonadota</taxon>
        <taxon>Betaproteobacteria</taxon>
        <taxon>Neisseriales</taxon>
        <taxon>Neisseriaceae</taxon>
        <taxon>Vitreoscilla</taxon>
    </lineage>
</organism>
<evidence type="ECO:0000313" key="1">
    <source>
        <dbReference type="EMBL" id="UOO91948.1"/>
    </source>
</evidence>
<keyword evidence="2" id="KW-1185">Reference proteome</keyword>
<sequence>MNRVRQTCLLKWHLFLLGIFLFFWNVSIAWANDAHGGFVWQVTAPNQTTSYLIGTIHTGKKGSTLHPDYAQALQHSRLLVVESREEDWQGVDGIANVMALQVMIHDEKSLHAHWGEKRVAALNRLLSQHGSAVVLDGDAHIAPWMAYMMMVTDYNFAEYSIEYGVDALLNQAAKKQQKAVLSLETLEPIVAFMQIPKAVLLRGVDSSLQHYEPALQEQLKLLQLYQHENSRPFVQEILDQKAAVRYLAAQDQSFWQAFLYEDLLAQRNRAWMPKMERHFKQQPTTVAVGAAHLFGKDGLIVLLRERGFKVESVLAH</sequence>
<proteinExistence type="predicted"/>
<dbReference type="PANTHER" id="PTHR40590">
    <property type="entry name" value="CYTOPLASMIC PROTEIN-RELATED"/>
    <property type="match status" value="1"/>
</dbReference>
<dbReference type="Pfam" id="PF01963">
    <property type="entry name" value="TraB_PrgY_gumN"/>
    <property type="match status" value="1"/>
</dbReference>
<dbReference type="InterPro" id="IPR047111">
    <property type="entry name" value="YbaP-like"/>
</dbReference>
<dbReference type="CDD" id="cd14789">
    <property type="entry name" value="Tiki"/>
    <property type="match status" value="1"/>
</dbReference>
<protein>
    <submittedName>
        <fullName evidence="1">TraB/GumN family protein</fullName>
    </submittedName>
</protein>
<reference evidence="1" key="2">
    <citation type="journal article" date="2022" name="Res Sq">
        <title>Evolution of multicellular longitudinally dividing oral cavity symbionts (Neisseriaceae).</title>
        <authorList>
            <person name="Nyongesa S."/>
            <person name="Weber P."/>
            <person name="Bernet E."/>
            <person name="Pullido F."/>
            <person name="Nieckarz M."/>
            <person name="Delaby M."/>
            <person name="Nieves C."/>
            <person name="Viehboeck T."/>
            <person name="Krause N."/>
            <person name="Rivera-Millot A."/>
            <person name="Nakamura A."/>
            <person name="Vischer N."/>
            <person name="VanNieuwenhze M."/>
            <person name="Brun Y."/>
            <person name="Cava F."/>
            <person name="Bulgheresi S."/>
            <person name="Veyrier F."/>
        </authorList>
    </citation>
    <scope>NUCLEOTIDE SEQUENCE</scope>
    <source>
        <strain evidence="1">SAG 1488-6</strain>
    </source>
</reference>
<dbReference type="EMBL" id="CP091512">
    <property type="protein sequence ID" value="UOO91948.1"/>
    <property type="molecule type" value="Genomic_DNA"/>
</dbReference>
<evidence type="ECO:0000313" key="2">
    <source>
        <dbReference type="Proteomes" id="UP000832034"/>
    </source>
</evidence>
<gene>
    <name evidence="1" type="ORF">LVJ81_09940</name>
</gene>
<dbReference type="RefSeq" id="WP_081619522.1">
    <property type="nucleotide sequence ID" value="NZ_CP091512.1"/>
</dbReference>
<accession>A0ABY4E9D8</accession>
<dbReference type="Proteomes" id="UP000832034">
    <property type="component" value="Chromosome"/>
</dbReference>
<dbReference type="InterPro" id="IPR002816">
    <property type="entry name" value="TraB/PrgY/GumN_fam"/>
</dbReference>